<proteinExistence type="inferred from homology"/>
<feature type="compositionally biased region" description="Basic residues" evidence="10">
    <location>
        <begin position="616"/>
        <end position="626"/>
    </location>
</feature>
<evidence type="ECO:0000256" key="8">
    <source>
        <dbReference type="ARBA" id="ARBA00023136"/>
    </source>
</evidence>
<name>A0A7W7PQJ0_9ACTN</name>
<dbReference type="GO" id="GO:0006847">
    <property type="term" value="P:plasma membrane acetate transport"/>
    <property type="evidence" value="ECO:0007669"/>
    <property type="project" value="TreeGrafter"/>
</dbReference>
<feature type="transmembrane region" description="Helical" evidence="11">
    <location>
        <begin position="12"/>
        <end position="33"/>
    </location>
</feature>
<feature type="transmembrane region" description="Helical" evidence="11">
    <location>
        <begin position="81"/>
        <end position="100"/>
    </location>
</feature>
<dbReference type="InterPro" id="IPR038377">
    <property type="entry name" value="Na/Glc_symporter_sf"/>
</dbReference>
<gene>
    <name evidence="12" type="ORF">FHS37_002652</name>
</gene>
<feature type="transmembrane region" description="Helical" evidence="11">
    <location>
        <begin position="476"/>
        <end position="498"/>
    </location>
</feature>
<feature type="transmembrane region" description="Helical" evidence="11">
    <location>
        <begin position="127"/>
        <end position="155"/>
    </location>
</feature>
<keyword evidence="8 11" id="KW-0472">Membrane</keyword>
<feature type="transmembrane region" description="Helical" evidence="11">
    <location>
        <begin position="444"/>
        <end position="464"/>
    </location>
</feature>
<keyword evidence="6" id="KW-0769">Symport</keyword>
<evidence type="ECO:0000256" key="2">
    <source>
        <dbReference type="ARBA" id="ARBA00006434"/>
    </source>
</evidence>
<evidence type="ECO:0000256" key="10">
    <source>
        <dbReference type="SAM" id="MobiDB-lite"/>
    </source>
</evidence>
<feature type="transmembrane region" description="Helical" evidence="11">
    <location>
        <begin position="194"/>
        <end position="213"/>
    </location>
</feature>
<feature type="region of interest" description="Disordered" evidence="10">
    <location>
        <begin position="506"/>
        <end position="650"/>
    </location>
</feature>
<evidence type="ECO:0000256" key="7">
    <source>
        <dbReference type="ARBA" id="ARBA00022989"/>
    </source>
</evidence>
<feature type="transmembrane region" description="Helical" evidence="11">
    <location>
        <begin position="292"/>
        <end position="316"/>
    </location>
</feature>
<feature type="transmembrane region" description="Helical" evidence="11">
    <location>
        <begin position="54"/>
        <end position="75"/>
    </location>
</feature>
<keyword evidence="3" id="KW-0813">Transport</keyword>
<dbReference type="InterPro" id="IPR001734">
    <property type="entry name" value="Na/solute_symporter"/>
</dbReference>
<dbReference type="Gene3D" id="1.20.1730.10">
    <property type="entry name" value="Sodium/glucose cotransporter"/>
    <property type="match status" value="1"/>
</dbReference>
<feature type="transmembrane region" description="Helical" evidence="11">
    <location>
        <begin position="250"/>
        <end position="271"/>
    </location>
</feature>
<comment type="similarity">
    <text evidence="2 9">Belongs to the sodium:solute symporter (SSF) (TC 2.A.21) family.</text>
</comment>
<evidence type="ECO:0000313" key="13">
    <source>
        <dbReference type="Proteomes" id="UP000579523"/>
    </source>
</evidence>
<keyword evidence="4" id="KW-1003">Cell membrane</keyword>
<feature type="transmembrane region" description="Helical" evidence="11">
    <location>
        <begin position="385"/>
        <end position="404"/>
    </location>
</feature>
<sequence length="650" mass="67208">MTALLDPASRSLVFAVFSVFVVICLMLCIVTGADEDDRALVRSDSRRLRSWQQGIAMGGDTTTVATVTVLVGMVATSGFDGLGVMLGSLIGVMLFLVLIVEPLRGHASLTAADMLDARGSGGPAVRVSWGAVTLLVCFPLLVVQLVVVGNVAAALIGQPGVRAGCIVVIGCVMTALAVSGGIRGTGVVMIAKSAIALPVLVVAAVLVLHRFGWDPGRLLDAAAHGSRTGEAYLRPGGYTGEGWVGAVNRIGQTFGMTMATLAMPAVLMRAISTKSPRGARTVGRWMLGELTLLYGALAVVGVGAAALVGEALRGAGPAAQVFTPLVLGRALDSGGVLVAALACVLFLTALAAVVDVTLAAGIALGRDVLGAPAGGRPAGAADGAASRWSAALTGAAASVVAVVVADWNLVVVSTLWLAVCGAALAPVLLYALYWPGFTARGALWCLWGATVLSVAALALSPYASGTPGSIFPGHDFRLWDVTIPGLVTVPAGFLLGWLGSVTDPRRAAGGVPGSERRGEPDTVRVPPTDDFRWAARSYPVHAPGSGGHHAAEDHRQPVHLPRRRRRGARPVALPLLRRRDGSRRRREPEHHGRPAPRPQDVRRLRRRLARAGGGGRRGRGLRQAARRHAEDRVLTPAARPAVAELRAGAG</sequence>
<feature type="compositionally biased region" description="Basic and acidic residues" evidence="10">
    <location>
        <begin position="514"/>
        <end position="533"/>
    </location>
</feature>
<dbReference type="GO" id="GO:0005886">
    <property type="term" value="C:plasma membrane"/>
    <property type="evidence" value="ECO:0007669"/>
    <property type="project" value="UniProtKB-SubCell"/>
</dbReference>
<feature type="transmembrane region" description="Helical" evidence="11">
    <location>
        <begin position="336"/>
        <end position="364"/>
    </location>
</feature>
<dbReference type="PANTHER" id="PTHR48086:SF6">
    <property type="entry name" value="CATION_ACETATE SYMPORTER ACTP"/>
    <property type="match status" value="1"/>
</dbReference>
<evidence type="ECO:0000256" key="6">
    <source>
        <dbReference type="ARBA" id="ARBA00022847"/>
    </source>
</evidence>
<feature type="transmembrane region" description="Helical" evidence="11">
    <location>
        <begin position="161"/>
        <end position="182"/>
    </location>
</feature>
<feature type="transmembrane region" description="Helical" evidence="11">
    <location>
        <begin position="410"/>
        <end position="432"/>
    </location>
</feature>
<dbReference type="GO" id="GO:0015293">
    <property type="term" value="F:symporter activity"/>
    <property type="evidence" value="ECO:0007669"/>
    <property type="project" value="UniProtKB-KW"/>
</dbReference>
<evidence type="ECO:0000256" key="11">
    <source>
        <dbReference type="SAM" id="Phobius"/>
    </source>
</evidence>
<keyword evidence="13" id="KW-1185">Reference proteome</keyword>
<dbReference type="Proteomes" id="UP000579523">
    <property type="component" value="Unassembled WGS sequence"/>
</dbReference>
<evidence type="ECO:0000256" key="3">
    <source>
        <dbReference type="ARBA" id="ARBA00022448"/>
    </source>
</evidence>
<comment type="subcellular location">
    <subcellularLocation>
        <location evidence="1">Cell membrane</location>
        <topology evidence="1">Multi-pass membrane protein</topology>
    </subcellularLocation>
</comment>
<dbReference type="AlphaFoldDB" id="A0A7W7PQJ0"/>
<dbReference type="EMBL" id="JACHJI010000004">
    <property type="protein sequence ID" value="MBB4898594.1"/>
    <property type="molecule type" value="Genomic_DNA"/>
</dbReference>
<dbReference type="InterPro" id="IPR050277">
    <property type="entry name" value="Sodium:Solute_Symporter"/>
</dbReference>
<evidence type="ECO:0000256" key="5">
    <source>
        <dbReference type="ARBA" id="ARBA00022692"/>
    </source>
</evidence>
<dbReference type="PANTHER" id="PTHR48086">
    <property type="entry name" value="SODIUM/PROLINE SYMPORTER-RELATED"/>
    <property type="match status" value="1"/>
</dbReference>
<comment type="caution">
    <text evidence="12">The sequence shown here is derived from an EMBL/GenBank/DDBJ whole genome shotgun (WGS) entry which is preliminary data.</text>
</comment>
<dbReference type="GO" id="GO:0015123">
    <property type="term" value="F:acetate transmembrane transporter activity"/>
    <property type="evidence" value="ECO:0007669"/>
    <property type="project" value="TreeGrafter"/>
</dbReference>
<evidence type="ECO:0000313" key="12">
    <source>
        <dbReference type="EMBL" id="MBB4898594.1"/>
    </source>
</evidence>
<accession>A0A7W7PQJ0</accession>
<keyword evidence="7 11" id="KW-1133">Transmembrane helix</keyword>
<evidence type="ECO:0000256" key="9">
    <source>
        <dbReference type="RuleBase" id="RU362091"/>
    </source>
</evidence>
<organism evidence="12 13">
    <name type="scientific">Streptomyces griseomycini</name>
    <dbReference type="NCBI Taxonomy" id="66895"/>
    <lineage>
        <taxon>Bacteria</taxon>
        <taxon>Bacillati</taxon>
        <taxon>Actinomycetota</taxon>
        <taxon>Actinomycetes</taxon>
        <taxon>Kitasatosporales</taxon>
        <taxon>Streptomycetaceae</taxon>
        <taxon>Streptomyces</taxon>
    </lineage>
</organism>
<evidence type="ECO:0000256" key="4">
    <source>
        <dbReference type="ARBA" id="ARBA00022475"/>
    </source>
</evidence>
<dbReference type="PROSITE" id="PS50283">
    <property type="entry name" value="NA_SOLUT_SYMP_3"/>
    <property type="match status" value="1"/>
</dbReference>
<dbReference type="Pfam" id="PF00474">
    <property type="entry name" value="SSF"/>
    <property type="match status" value="1"/>
</dbReference>
<keyword evidence="5 11" id="KW-0812">Transmembrane</keyword>
<protein>
    <submittedName>
        <fullName evidence="12">Cation/acetate symporter</fullName>
    </submittedName>
</protein>
<reference evidence="12 13" key="1">
    <citation type="submission" date="2020-08" db="EMBL/GenBank/DDBJ databases">
        <title>Genomic Encyclopedia of Type Strains, Phase III (KMG-III): the genomes of soil and plant-associated and newly described type strains.</title>
        <authorList>
            <person name="Whitman W."/>
        </authorList>
    </citation>
    <scope>NUCLEOTIDE SEQUENCE [LARGE SCALE GENOMIC DNA]</scope>
    <source>
        <strain evidence="12 13">CECT 3273</strain>
    </source>
</reference>
<evidence type="ECO:0000256" key="1">
    <source>
        <dbReference type="ARBA" id="ARBA00004651"/>
    </source>
</evidence>